<dbReference type="Gene3D" id="3.10.580.10">
    <property type="entry name" value="CBS-domain"/>
    <property type="match status" value="1"/>
</dbReference>
<dbReference type="Pfam" id="PF02518">
    <property type="entry name" value="HATPase_c"/>
    <property type="match status" value="1"/>
</dbReference>
<dbReference type="InterPro" id="IPR036097">
    <property type="entry name" value="HisK_dim/P_sf"/>
</dbReference>
<dbReference type="PANTHER" id="PTHR43711:SF1">
    <property type="entry name" value="HISTIDINE KINASE 1"/>
    <property type="match status" value="1"/>
</dbReference>
<proteinExistence type="predicted"/>
<dbReference type="InterPro" id="IPR036890">
    <property type="entry name" value="HATPase_C_sf"/>
</dbReference>
<protein>
    <recommendedName>
        <fullName evidence="2">histidine kinase</fullName>
        <ecNumber evidence="2">2.7.13.3</ecNumber>
    </recommendedName>
</protein>
<dbReference type="AlphaFoldDB" id="A0A238VIM1"/>
<dbReference type="CDD" id="cd00082">
    <property type="entry name" value="HisKA"/>
    <property type="match status" value="1"/>
</dbReference>
<keyword evidence="4" id="KW-0808">Transferase</keyword>
<dbReference type="SUPFAM" id="SSF54631">
    <property type="entry name" value="CBS-domain pair"/>
    <property type="match status" value="1"/>
</dbReference>
<dbReference type="InterPro" id="IPR003661">
    <property type="entry name" value="HisK_dim/P_dom"/>
</dbReference>
<dbReference type="OrthoDB" id="9781208at2"/>
<dbReference type="SMART" id="SM00388">
    <property type="entry name" value="HisKA"/>
    <property type="match status" value="1"/>
</dbReference>
<evidence type="ECO:0000259" key="7">
    <source>
        <dbReference type="PROSITE" id="PS50109"/>
    </source>
</evidence>
<dbReference type="PANTHER" id="PTHR43711">
    <property type="entry name" value="TWO-COMPONENT HISTIDINE KINASE"/>
    <property type="match status" value="1"/>
</dbReference>
<dbReference type="InterPro" id="IPR003594">
    <property type="entry name" value="HATPase_dom"/>
</dbReference>
<dbReference type="RefSeq" id="WP_089380143.1">
    <property type="nucleotide sequence ID" value="NZ_FZNT01000001.1"/>
</dbReference>
<dbReference type="InterPro" id="IPR004358">
    <property type="entry name" value="Sig_transdc_His_kin-like_C"/>
</dbReference>
<dbReference type="Gene3D" id="3.30.565.10">
    <property type="entry name" value="Histidine kinase-like ATPase, C-terminal domain"/>
    <property type="match status" value="1"/>
</dbReference>
<sequence length="374" mass="42574">MKIKHFIRKNFSTVNPYSGVNAIKGDLLKNKAIVVEECNEFLGVISTEDIIFNQKTLVIDCLKKTELIDSEECIKQALLKMEATNKNVLPVSEKGVFKGLIFKDELYKYISEYNHELENSLKIKTKELEKEIASKDLILSIIAHDLKAPFNAILGFTNLLITKMRSFDLEKSEELILGMNAQAKNTFNLLEDLLNWARNEMGQIGYNPIICDISTICEDVIAQMKDLFETKKIVIKTFHPANAIIYADKNMVAAILRNLISNAIKFTKIGGKIEVFSVFKNDKLEITVLDNGIGLNENDKNNLFHIDFNKTRLGTENEKGTGFGLVMCKKFIDKHGENIWIEDTDNKGSCFKFTLPIYKENDKNFYLESSSINQ</sequence>
<evidence type="ECO:0000256" key="1">
    <source>
        <dbReference type="ARBA" id="ARBA00000085"/>
    </source>
</evidence>
<dbReference type="CDD" id="cd00075">
    <property type="entry name" value="HATPase"/>
    <property type="match status" value="1"/>
</dbReference>
<dbReference type="SUPFAM" id="SSF55874">
    <property type="entry name" value="ATPase domain of HSP90 chaperone/DNA topoisomerase II/histidine kinase"/>
    <property type="match status" value="1"/>
</dbReference>
<evidence type="ECO:0000313" key="8">
    <source>
        <dbReference type="EMBL" id="SNR34240.1"/>
    </source>
</evidence>
<dbReference type="Pfam" id="PF00512">
    <property type="entry name" value="HisKA"/>
    <property type="match status" value="1"/>
</dbReference>
<dbReference type="Gene3D" id="1.10.287.130">
    <property type="match status" value="1"/>
</dbReference>
<dbReference type="EC" id="2.7.13.3" evidence="2"/>
<reference evidence="8 9" key="1">
    <citation type="submission" date="2017-06" db="EMBL/GenBank/DDBJ databases">
        <authorList>
            <person name="Kim H.J."/>
            <person name="Triplett B.A."/>
        </authorList>
    </citation>
    <scope>NUCLEOTIDE SEQUENCE [LARGE SCALE GENOMIC DNA]</scope>
    <source>
        <strain evidence="8 9">DSM 29150</strain>
    </source>
</reference>
<evidence type="ECO:0000313" key="9">
    <source>
        <dbReference type="Proteomes" id="UP000198384"/>
    </source>
</evidence>
<dbReference type="GO" id="GO:0000155">
    <property type="term" value="F:phosphorelay sensor kinase activity"/>
    <property type="evidence" value="ECO:0007669"/>
    <property type="project" value="InterPro"/>
</dbReference>
<dbReference type="SMART" id="SM00387">
    <property type="entry name" value="HATPase_c"/>
    <property type="match status" value="1"/>
</dbReference>
<evidence type="ECO:0000256" key="2">
    <source>
        <dbReference type="ARBA" id="ARBA00012438"/>
    </source>
</evidence>
<dbReference type="PRINTS" id="PR00344">
    <property type="entry name" value="BCTRLSENSOR"/>
</dbReference>
<dbReference type="SUPFAM" id="SSF47384">
    <property type="entry name" value="Homodimeric domain of signal transducing histidine kinase"/>
    <property type="match status" value="1"/>
</dbReference>
<comment type="catalytic activity">
    <reaction evidence="1">
        <text>ATP + protein L-histidine = ADP + protein N-phospho-L-histidine.</text>
        <dbReference type="EC" id="2.7.13.3"/>
    </reaction>
</comment>
<organism evidence="8 9">
    <name type="scientific">Lutibacter agarilyticus</name>
    <dbReference type="NCBI Taxonomy" id="1109740"/>
    <lineage>
        <taxon>Bacteria</taxon>
        <taxon>Pseudomonadati</taxon>
        <taxon>Bacteroidota</taxon>
        <taxon>Flavobacteriia</taxon>
        <taxon>Flavobacteriales</taxon>
        <taxon>Flavobacteriaceae</taxon>
        <taxon>Lutibacter</taxon>
    </lineage>
</organism>
<evidence type="ECO:0000256" key="3">
    <source>
        <dbReference type="ARBA" id="ARBA00022553"/>
    </source>
</evidence>
<keyword evidence="5 8" id="KW-0418">Kinase</keyword>
<evidence type="ECO:0000256" key="5">
    <source>
        <dbReference type="ARBA" id="ARBA00022777"/>
    </source>
</evidence>
<dbReference type="EMBL" id="FZNT01000001">
    <property type="protein sequence ID" value="SNR34240.1"/>
    <property type="molecule type" value="Genomic_DNA"/>
</dbReference>
<dbReference type="InterPro" id="IPR005467">
    <property type="entry name" value="His_kinase_dom"/>
</dbReference>
<gene>
    <name evidence="8" type="ORF">SAMN06265371_101503</name>
</gene>
<keyword evidence="9" id="KW-1185">Reference proteome</keyword>
<keyword evidence="6" id="KW-0902">Two-component regulatory system</keyword>
<feature type="domain" description="Histidine kinase" evidence="7">
    <location>
        <begin position="141"/>
        <end position="359"/>
    </location>
</feature>
<dbReference type="Proteomes" id="UP000198384">
    <property type="component" value="Unassembled WGS sequence"/>
</dbReference>
<name>A0A238VIM1_9FLAO</name>
<accession>A0A238VIM1</accession>
<keyword evidence="3" id="KW-0597">Phosphoprotein</keyword>
<dbReference type="InterPro" id="IPR050736">
    <property type="entry name" value="Sensor_HK_Regulatory"/>
</dbReference>
<dbReference type="PROSITE" id="PS50109">
    <property type="entry name" value="HIS_KIN"/>
    <property type="match status" value="1"/>
</dbReference>
<evidence type="ECO:0000256" key="4">
    <source>
        <dbReference type="ARBA" id="ARBA00022679"/>
    </source>
</evidence>
<dbReference type="InterPro" id="IPR046342">
    <property type="entry name" value="CBS_dom_sf"/>
</dbReference>
<evidence type="ECO:0000256" key="6">
    <source>
        <dbReference type="ARBA" id="ARBA00023012"/>
    </source>
</evidence>